<evidence type="ECO:0000313" key="2">
    <source>
        <dbReference type="EMBL" id="EMP37066.1"/>
    </source>
</evidence>
<dbReference type="STRING" id="8469.M7BGL7"/>
<reference evidence="3" key="1">
    <citation type="journal article" date="2013" name="Nat. Genet.">
        <title>The draft genomes of soft-shell turtle and green sea turtle yield insights into the development and evolution of the turtle-specific body plan.</title>
        <authorList>
            <person name="Wang Z."/>
            <person name="Pascual-Anaya J."/>
            <person name="Zadissa A."/>
            <person name="Li W."/>
            <person name="Niimura Y."/>
            <person name="Huang Z."/>
            <person name="Li C."/>
            <person name="White S."/>
            <person name="Xiong Z."/>
            <person name="Fang D."/>
            <person name="Wang B."/>
            <person name="Ming Y."/>
            <person name="Chen Y."/>
            <person name="Zheng Y."/>
            <person name="Kuraku S."/>
            <person name="Pignatelli M."/>
            <person name="Herrero J."/>
            <person name="Beal K."/>
            <person name="Nozawa M."/>
            <person name="Li Q."/>
            <person name="Wang J."/>
            <person name="Zhang H."/>
            <person name="Yu L."/>
            <person name="Shigenobu S."/>
            <person name="Wang J."/>
            <person name="Liu J."/>
            <person name="Flicek P."/>
            <person name="Searle S."/>
            <person name="Wang J."/>
            <person name="Kuratani S."/>
            <person name="Yin Y."/>
            <person name="Aken B."/>
            <person name="Zhang G."/>
            <person name="Irie N."/>
        </authorList>
    </citation>
    <scope>NUCLEOTIDE SEQUENCE [LARGE SCALE GENOMIC DNA]</scope>
</reference>
<evidence type="ECO:0000256" key="1">
    <source>
        <dbReference type="SAM" id="SignalP"/>
    </source>
</evidence>
<protein>
    <submittedName>
        <fullName evidence="2">Glutamate receptor 1</fullName>
    </submittedName>
</protein>
<sequence length="106" mass="12053">MQHIFAFFCTSFLGTVLGANFPNNIQIGGLFPNQQSQEHAAFRFALSQLTEPPKLLPQIDIVNISDSFEMTYTLSDHQQTERIPVGISSEIICRRYGQYQIAVWQT</sequence>
<keyword evidence="1" id="KW-0732">Signal</keyword>
<dbReference type="AlphaFoldDB" id="M7BGL7"/>
<dbReference type="Gene3D" id="3.40.50.2300">
    <property type="match status" value="1"/>
</dbReference>
<accession>M7BGL7</accession>
<dbReference type="Proteomes" id="UP000031443">
    <property type="component" value="Unassembled WGS sequence"/>
</dbReference>
<evidence type="ECO:0000313" key="3">
    <source>
        <dbReference type="Proteomes" id="UP000031443"/>
    </source>
</evidence>
<feature type="chain" id="PRO_5004080009" evidence="1">
    <location>
        <begin position="19"/>
        <end position="106"/>
    </location>
</feature>
<organism evidence="2 3">
    <name type="scientific">Chelonia mydas</name>
    <name type="common">Green sea-turtle</name>
    <name type="synonym">Chelonia agassizi</name>
    <dbReference type="NCBI Taxonomy" id="8469"/>
    <lineage>
        <taxon>Eukaryota</taxon>
        <taxon>Metazoa</taxon>
        <taxon>Chordata</taxon>
        <taxon>Craniata</taxon>
        <taxon>Vertebrata</taxon>
        <taxon>Euteleostomi</taxon>
        <taxon>Archelosauria</taxon>
        <taxon>Testudinata</taxon>
        <taxon>Testudines</taxon>
        <taxon>Cryptodira</taxon>
        <taxon>Durocryptodira</taxon>
        <taxon>Americhelydia</taxon>
        <taxon>Chelonioidea</taxon>
        <taxon>Cheloniidae</taxon>
        <taxon>Chelonia</taxon>
    </lineage>
</organism>
<keyword evidence="2" id="KW-0675">Receptor</keyword>
<keyword evidence="3" id="KW-1185">Reference proteome</keyword>
<feature type="signal peptide" evidence="1">
    <location>
        <begin position="1"/>
        <end position="18"/>
    </location>
</feature>
<dbReference type="EMBL" id="KB523139">
    <property type="protein sequence ID" value="EMP37066.1"/>
    <property type="molecule type" value="Genomic_DNA"/>
</dbReference>
<gene>
    <name evidence="2" type="ORF">UY3_05770</name>
</gene>
<proteinExistence type="predicted"/>
<name>M7BGL7_CHEMY</name>